<protein>
    <recommendedName>
        <fullName evidence="4">Cytochrome d ubiquinol oxidase subunit II</fullName>
    </recommendedName>
</protein>
<accession>A0ABN5IBV0</accession>
<reference evidence="2 3" key="1">
    <citation type="submission" date="2018-02" db="EMBL/GenBank/DDBJ databases">
        <title>Complete genome sequence of Streptomyces dengpaensis, the producer of angucyclines.</title>
        <authorList>
            <person name="Yumei L."/>
        </authorList>
    </citation>
    <scope>NUCLEOTIDE SEQUENCE [LARGE SCALE GENOMIC DNA]</scope>
    <source>
        <strain evidence="2 3">XZHG99</strain>
    </source>
</reference>
<keyword evidence="1" id="KW-1133">Transmembrane helix</keyword>
<keyword evidence="1" id="KW-0812">Transmembrane</keyword>
<organism evidence="2 3">
    <name type="scientific">Streptomyces dengpaensis</name>
    <dbReference type="NCBI Taxonomy" id="2049881"/>
    <lineage>
        <taxon>Bacteria</taxon>
        <taxon>Bacillati</taxon>
        <taxon>Actinomycetota</taxon>
        <taxon>Actinomycetes</taxon>
        <taxon>Kitasatosporales</taxon>
        <taxon>Streptomycetaceae</taxon>
        <taxon>Streptomyces</taxon>
    </lineage>
</organism>
<gene>
    <name evidence="2" type="ORF">C4B68_33265</name>
</gene>
<evidence type="ECO:0008006" key="4">
    <source>
        <dbReference type="Google" id="ProtNLM"/>
    </source>
</evidence>
<feature type="transmembrane region" description="Helical" evidence="1">
    <location>
        <begin position="182"/>
        <end position="201"/>
    </location>
</feature>
<name>A0ABN5IBV0_9ACTN</name>
<evidence type="ECO:0000256" key="1">
    <source>
        <dbReference type="SAM" id="Phobius"/>
    </source>
</evidence>
<dbReference type="Proteomes" id="UP000238413">
    <property type="component" value="Chromosome"/>
</dbReference>
<evidence type="ECO:0000313" key="3">
    <source>
        <dbReference type="Proteomes" id="UP000238413"/>
    </source>
</evidence>
<feature type="transmembrane region" description="Helical" evidence="1">
    <location>
        <begin position="118"/>
        <end position="143"/>
    </location>
</feature>
<sequence>MGAEVAFDGFDFTPGAQVPLSGSAGQTAATFALASAAYRDNEVKEILKADNEWHKSTVKDGRIKLFSPNLGEAFSRAVVDRMLGTGRKPLIQSFGTDPQVIVEHCLAANRIRRERDNWLSAVMVLCGLLFLPGLLVWLLVFQIRTQIAKREDKRASALATALLVAVGAVAVIFLIRTPLTGFWAWYARAAIVLPVVGWLWAKQICERTAKDLRERWGSLLSGGGIGAKIPEAVPGSPGETAAERLRQALARLTAEQQSNSVFYAGPKGILGMGTRWGSWQLAEDLVPREADKEIHPFRSWDVIRSVHDQLRMLERGPLNTGGFPAPSIKHWIVTPIGENAKAVSRPGGTDVDAYTIKTHAIQDICNKQQFGSGDRHYLGVQWTLWDGQLIITMLITVTVLHETLRIEVTGHALGPVNSLFTTKPEAPTKEVAKAVKFWETRKVTLPLVTTDEVVRLAVRAPFTWYPPLLNWLGGTVTLPEPFGLRHAWADQPWRHRFMADDALRAAAPVLRVVHSAAIRVLEENGVDTEKFGNRSAFLSTAVQDPMPRKADVYDA</sequence>
<feature type="transmembrane region" description="Helical" evidence="1">
    <location>
        <begin position="155"/>
        <end position="176"/>
    </location>
</feature>
<dbReference type="RefSeq" id="WP_099500211.1">
    <property type="nucleotide sequence ID" value="NZ_CP026652.1"/>
</dbReference>
<proteinExistence type="predicted"/>
<keyword evidence="3" id="KW-1185">Reference proteome</keyword>
<dbReference type="EMBL" id="CP026652">
    <property type="protein sequence ID" value="AVH59827.1"/>
    <property type="molecule type" value="Genomic_DNA"/>
</dbReference>
<evidence type="ECO:0000313" key="2">
    <source>
        <dbReference type="EMBL" id="AVH59827.1"/>
    </source>
</evidence>
<keyword evidence="1" id="KW-0472">Membrane</keyword>